<evidence type="ECO:0000313" key="2">
    <source>
        <dbReference type="Proteomes" id="UP000735302"/>
    </source>
</evidence>
<evidence type="ECO:0000313" key="1">
    <source>
        <dbReference type="EMBL" id="GFN83386.1"/>
    </source>
</evidence>
<keyword evidence="2" id="KW-1185">Reference proteome</keyword>
<comment type="caution">
    <text evidence="1">The sequence shown here is derived from an EMBL/GenBank/DDBJ whole genome shotgun (WGS) entry which is preliminary data.</text>
</comment>
<reference evidence="1 2" key="1">
    <citation type="journal article" date="2021" name="Elife">
        <title>Chloroplast acquisition without the gene transfer in kleptoplastic sea slugs, Plakobranchus ocellatus.</title>
        <authorList>
            <person name="Maeda T."/>
            <person name="Takahashi S."/>
            <person name="Yoshida T."/>
            <person name="Shimamura S."/>
            <person name="Takaki Y."/>
            <person name="Nagai Y."/>
            <person name="Toyoda A."/>
            <person name="Suzuki Y."/>
            <person name="Arimoto A."/>
            <person name="Ishii H."/>
            <person name="Satoh N."/>
            <person name="Nishiyama T."/>
            <person name="Hasebe M."/>
            <person name="Maruyama T."/>
            <person name="Minagawa J."/>
            <person name="Obokata J."/>
            <person name="Shigenobu S."/>
        </authorList>
    </citation>
    <scope>NUCLEOTIDE SEQUENCE [LARGE SCALE GENOMIC DNA]</scope>
</reference>
<dbReference type="EMBL" id="BLXT01001194">
    <property type="protein sequence ID" value="GFN83386.1"/>
    <property type="molecule type" value="Genomic_DNA"/>
</dbReference>
<proteinExistence type="predicted"/>
<organism evidence="1 2">
    <name type="scientific">Plakobranchus ocellatus</name>
    <dbReference type="NCBI Taxonomy" id="259542"/>
    <lineage>
        <taxon>Eukaryota</taxon>
        <taxon>Metazoa</taxon>
        <taxon>Spiralia</taxon>
        <taxon>Lophotrochozoa</taxon>
        <taxon>Mollusca</taxon>
        <taxon>Gastropoda</taxon>
        <taxon>Heterobranchia</taxon>
        <taxon>Euthyneura</taxon>
        <taxon>Panpulmonata</taxon>
        <taxon>Sacoglossa</taxon>
        <taxon>Placobranchoidea</taxon>
        <taxon>Plakobranchidae</taxon>
        <taxon>Plakobranchus</taxon>
    </lineage>
</organism>
<dbReference type="Proteomes" id="UP000735302">
    <property type="component" value="Unassembled WGS sequence"/>
</dbReference>
<sequence length="103" mass="11842">MRNSSAKKWMLRTTATPDTRVGRGLRVNIAGESISANTKVNIVKGEITDEITNHVVWNTRKKRHWITRHNHTSSLNMYANIRQTFLPQSSYPPQEITNGIIKR</sequence>
<name>A0AAV3YKG1_9GAST</name>
<protein>
    <recommendedName>
        <fullName evidence="3">Ribosomal protein S11</fullName>
    </recommendedName>
</protein>
<dbReference type="AlphaFoldDB" id="A0AAV3YKG1"/>
<gene>
    <name evidence="1" type="ORF">PoB_000989200</name>
</gene>
<accession>A0AAV3YKG1</accession>
<evidence type="ECO:0008006" key="3">
    <source>
        <dbReference type="Google" id="ProtNLM"/>
    </source>
</evidence>